<protein>
    <submittedName>
        <fullName evidence="1">Uncharacterized protein</fullName>
    </submittedName>
</protein>
<evidence type="ECO:0000313" key="2">
    <source>
        <dbReference type="Proteomes" id="UP001431783"/>
    </source>
</evidence>
<keyword evidence="2" id="KW-1185">Reference proteome</keyword>
<dbReference type="Proteomes" id="UP001431783">
    <property type="component" value="Unassembled WGS sequence"/>
</dbReference>
<reference evidence="1 2" key="1">
    <citation type="submission" date="2023-03" db="EMBL/GenBank/DDBJ databases">
        <title>Genome insight into feeding habits of ladybird beetles.</title>
        <authorList>
            <person name="Li H.-S."/>
            <person name="Huang Y.-H."/>
            <person name="Pang H."/>
        </authorList>
    </citation>
    <scope>NUCLEOTIDE SEQUENCE [LARGE SCALE GENOMIC DNA]</scope>
    <source>
        <strain evidence="1">SYSU_2023b</strain>
        <tissue evidence="1">Whole body</tissue>
    </source>
</reference>
<proteinExistence type="predicted"/>
<dbReference type="EMBL" id="JARQZJ010000031">
    <property type="protein sequence ID" value="KAK9873976.1"/>
    <property type="molecule type" value="Genomic_DNA"/>
</dbReference>
<accession>A0AAW1U206</accession>
<name>A0AAW1U206_9CUCU</name>
<dbReference type="AlphaFoldDB" id="A0AAW1U206"/>
<gene>
    <name evidence="1" type="ORF">WA026_002327</name>
</gene>
<evidence type="ECO:0000313" key="1">
    <source>
        <dbReference type="EMBL" id="KAK9873976.1"/>
    </source>
</evidence>
<sequence>MLVEKGEAGQFKGKTKDGINLNSEGNLMDTANYVENETNEITHIENVQVDFETDLPTRNLILCFLSYKNKRHLERWTEEQKNTVKSHFEKHITSKKPTKKSHFKISIITKYPKPILTQLNKTDETQFCFIFFSH</sequence>
<organism evidence="1 2">
    <name type="scientific">Henosepilachna vigintioctopunctata</name>
    <dbReference type="NCBI Taxonomy" id="420089"/>
    <lineage>
        <taxon>Eukaryota</taxon>
        <taxon>Metazoa</taxon>
        <taxon>Ecdysozoa</taxon>
        <taxon>Arthropoda</taxon>
        <taxon>Hexapoda</taxon>
        <taxon>Insecta</taxon>
        <taxon>Pterygota</taxon>
        <taxon>Neoptera</taxon>
        <taxon>Endopterygota</taxon>
        <taxon>Coleoptera</taxon>
        <taxon>Polyphaga</taxon>
        <taxon>Cucujiformia</taxon>
        <taxon>Coccinelloidea</taxon>
        <taxon>Coccinellidae</taxon>
        <taxon>Epilachninae</taxon>
        <taxon>Epilachnini</taxon>
        <taxon>Henosepilachna</taxon>
    </lineage>
</organism>
<comment type="caution">
    <text evidence="1">The sequence shown here is derived from an EMBL/GenBank/DDBJ whole genome shotgun (WGS) entry which is preliminary data.</text>
</comment>